<evidence type="ECO:0000256" key="1">
    <source>
        <dbReference type="SAM" id="SignalP"/>
    </source>
</evidence>
<feature type="signal peptide" evidence="1">
    <location>
        <begin position="1"/>
        <end position="23"/>
    </location>
</feature>
<protein>
    <recommendedName>
        <fullName evidence="3">Granulins domain-containing protein</fullName>
    </recommendedName>
</protein>
<proteinExistence type="predicted"/>
<keyword evidence="1" id="KW-0732">Signal</keyword>
<sequence>MKILFPLLSVALLAAVATARVDASEFGSVGLLRHRQLKCTKKGFDCTEDNCCGKAECVEGLCCIPDGVKGCDGDADCCGELTCGQTVDSMCGDGTTEGDGGRPCFIHGEVCDGNEESNTCCGNKKYSCEIVNVAEEGEGATEASEDTQCCIPTGGKGCSKTSHCCGSMSGNFCDEESRCVEAGGSIPTDAPGGRNCGLKGDTCDDASECCGSKKYDCQDGKCCIVTGNNGCGGPEDCCSGICDLGAQLCVLMPT</sequence>
<organism evidence="2">
    <name type="scientific">Amphora coffeiformis</name>
    <dbReference type="NCBI Taxonomy" id="265554"/>
    <lineage>
        <taxon>Eukaryota</taxon>
        <taxon>Sar</taxon>
        <taxon>Stramenopiles</taxon>
        <taxon>Ochrophyta</taxon>
        <taxon>Bacillariophyta</taxon>
        <taxon>Bacillariophyceae</taxon>
        <taxon>Bacillariophycidae</taxon>
        <taxon>Thalassiophysales</taxon>
        <taxon>Catenulaceae</taxon>
        <taxon>Amphora</taxon>
    </lineage>
</organism>
<gene>
    <name evidence="2" type="ORF">ACOF00016_LOCUS4798</name>
</gene>
<name>A0A7S3L0F3_9STRA</name>
<dbReference type="AlphaFoldDB" id="A0A7S3L0F3"/>
<evidence type="ECO:0000313" key="2">
    <source>
        <dbReference type="EMBL" id="CAE0406971.1"/>
    </source>
</evidence>
<accession>A0A7S3L0F3</accession>
<dbReference type="EMBL" id="HBIM01005634">
    <property type="protein sequence ID" value="CAE0406971.1"/>
    <property type="molecule type" value="Transcribed_RNA"/>
</dbReference>
<reference evidence="2" key="1">
    <citation type="submission" date="2021-01" db="EMBL/GenBank/DDBJ databases">
        <authorList>
            <person name="Corre E."/>
            <person name="Pelletier E."/>
            <person name="Niang G."/>
            <person name="Scheremetjew M."/>
            <person name="Finn R."/>
            <person name="Kale V."/>
            <person name="Holt S."/>
            <person name="Cochrane G."/>
            <person name="Meng A."/>
            <person name="Brown T."/>
            <person name="Cohen L."/>
        </authorList>
    </citation>
    <scope>NUCLEOTIDE SEQUENCE</scope>
    <source>
        <strain evidence="2">CCMP127</strain>
    </source>
</reference>
<evidence type="ECO:0008006" key="3">
    <source>
        <dbReference type="Google" id="ProtNLM"/>
    </source>
</evidence>
<feature type="chain" id="PRO_5031142471" description="Granulins domain-containing protein" evidence="1">
    <location>
        <begin position="24"/>
        <end position="254"/>
    </location>
</feature>